<proteinExistence type="predicted"/>
<name>A0AAW0XE73_CHEQU</name>
<accession>A0AAW0XE73</accession>
<sequence length="130" mass="14774">MDILYSENFNILLKRQLQKQTFLIECSVEKVTLKSMTLHLFNARHSFPPALQLSTSATELSRQAKKLSHKLAVLPSMPVYNNTVLAKLPRLTRKLQTLCNNGPWRRIGHSRIIIIICLLSSTGQALSLDF</sequence>
<evidence type="ECO:0000313" key="1">
    <source>
        <dbReference type="EMBL" id="KAK8737571.1"/>
    </source>
</evidence>
<gene>
    <name evidence="1" type="ORF">OTU49_004542</name>
</gene>
<dbReference type="Proteomes" id="UP001445076">
    <property type="component" value="Unassembled WGS sequence"/>
</dbReference>
<dbReference type="AlphaFoldDB" id="A0AAW0XE73"/>
<protein>
    <submittedName>
        <fullName evidence="1">Uncharacterized protein</fullName>
    </submittedName>
</protein>
<organism evidence="1 2">
    <name type="scientific">Cherax quadricarinatus</name>
    <name type="common">Australian red claw crayfish</name>
    <dbReference type="NCBI Taxonomy" id="27406"/>
    <lineage>
        <taxon>Eukaryota</taxon>
        <taxon>Metazoa</taxon>
        <taxon>Ecdysozoa</taxon>
        <taxon>Arthropoda</taxon>
        <taxon>Crustacea</taxon>
        <taxon>Multicrustacea</taxon>
        <taxon>Malacostraca</taxon>
        <taxon>Eumalacostraca</taxon>
        <taxon>Eucarida</taxon>
        <taxon>Decapoda</taxon>
        <taxon>Pleocyemata</taxon>
        <taxon>Astacidea</taxon>
        <taxon>Parastacoidea</taxon>
        <taxon>Parastacidae</taxon>
        <taxon>Cherax</taxon>
    </lineage>
</organism>
<dbReference type="EMBL" id="JARKIK010000042">
    <property type="protein sequence ID" value="KAK8737571.1"/>
    <property type="molecule type" value="Genomic_DNA"/>
</dbReference>
<comment type="caution">
    <text evidence="1">The sequence shown here is derived from an EMBL/GenBank/DDBJ whole genome shotgun (WGS) entry which is preliminary data.</text>
</comment>
<reference evidence="1 2" key="1">
    <citation type="journal article" date="2024" name="BMC Genomics">
        <title>Genome assembly of redclaw crayfish (Cherax quadricarinatus) provides insights into its immune adaptation and hypoxia tolerance.</title>
        <authorList>
            <person name="Liu Z."/>
            <person name="Zheng J."/>
            <person name="Li H."/>
            <person name="Fang K."/>
            <person name="Wang S."/>
            <person name="He J."/>
            <person name="Zhou D."/>
            <person name="Weng S."/>
            <person name="Chi M."/>
            <person name="Gu Z."/>
            <person name="He J."/>
            <person name="Li F."/>
            <person name="Wang M."/>
        </authorList>
    </citation>
    <scope>NUCLEOTIDE SEQUENCE [LARGE SCALE GENOMIC DNA]</scope>
    <source>
        <strain evidence="1">ZL_2023a</strain>
    </source>
</reference>
<evidence type="ECO:0000313" key="2">
    <source>
        <dbReference type="Proteomes" id="UP001445076"/>
    </source>
</evidence>
<keyword evidence="2" id="KW-1185">Reference proteome</keyword>